<name>M2TC58_COCH5</name>
<evidence type="ECO:0000313" key="3">
    <source>
        <dbReference type="Proteomes" id="UP000016936"/>
    </source>
</evidence>
<dbReference type="OMA" id="QCIPNGS"/>
<proteinExistence type="predicted"/>
<evidence type="ECO:0000256" key="1">
    <source>
        <dbReference type="SAM" id="SignalP"/>
    </source>
</evidence>
<organism evidence="2 3">
    <name type="scientific">Cochliobolus heterostrophus (strain C5 / ATCC 48332 / race O)</name>
    <name type="common">Southern corn leaf blight fungus</name>
    <name type="synonym">Bipolaris maydis</name>
    <dbReference type="NCBI Taxonomy" id="701091"/>
    <lineage>
        <taxon>Eukaryota</taxon>
        <taxon>Fungi</taxon>
        <taxon>Dikarya</taxon>
        <taxon>Ascomycota</taxon>
        <taxon>Pezizomycotina</taxon>
        <taxon>Dothideomycetes</taxon>
        <taxon>Pleosporomycetidae</taxon>
        <taxon>Pleosporales</taxon>
        <taxon>Pleosporineae</taxon>
        <taxon>Pleosporaceae</taxon>
        <taxon>Bipolaris</taxon>
    </lineage>
</organism>
<protein>
    <submittedName>
        <fullName evidence="2">Uncharacterized protein</fullName>
    </submittedName>
</protein>
<feature type="signal peptide" evidence="1">
    <location>
        <begin position="1"/>
        <end position="16"/>
    </location>
</feature>
<accession>M2TC58</accession>
<dbReference type="Proteomes" id="UP000016936">
    <property type="component" value="Unassembled WGS sequence"/>
</dbReference>
<sequence length="51" mass="5240">MKFIAIIAIVMSGVAATAIPAELQERQCIFNGPVPCGSSNEVCQPATTGCT</sequence>
<dbReference type="EMBL" id="KB445571">
    <property type="protein sequence ID" value="EMD95140.1"/>
    <property type="molecule type" value="Genomic_DNA"/>
</dbReference>
<dbReference type="HOGENOM" id="CLU_2996224_0_0_1"/>
<keyword evidence="1" id="KW-0732">Signal</keyword>
<gene>
    <name evidence="2" type="ORF">COCHEDRAFT_1129364</name>
</gene>
<dbReference type="OrthoDB" id="10337523at2759"/>
<feature type="chain" id="PRO_5004025805" evidence="1">
    <location>
        <begin position="17"/>
        <end position="51"/>
    </location>
</feature>
<reference evidence="3" key="2">
    <citation type="journal article" date="2013" name="PLoS Genet.">
        <title>Comparative genome structure, secondary metabolite, and effector coding capacity across Cochliobolus pathogens.</title>
        <authorList>
            <person name="Condon B.J."/>
            <person name="Leng Y."/>
            <person name="Wu D."/>
            <person name="Bushley K.E."/>
            <person name="Ohm R.A."/>
            <person name="Otillar R."/>
            <person name="Martin J."/>
            <person name="Schackwitz W."/>
            <person name="Grimwood J."/>
            <person name="MohdZainudin N."/>
            <person name="Xue C."/>
            <person name="Wang R."/>
            <person name="Manning V.A."/>
            <person name="Dhillon B."/>
            <person name="Tu Z.J."/>
            <person name="Steffenson B.J."/>
            <person name="Salamov A."/>
            <person name="Sun H."/>
            <person name="Lowry S."/>
            <person name="LaButti K."/>
            <person name="Han J."/>
            <person name="Copeland A."/>
            <person name="Lindquist E."/>
            <person name="Barry K."/>
            <person name="Schmutz J."/>
            <person name="Baker S.E."/>
            <person name="Ciuffetti L.M."/>
            <person name="Grigoriev I.V."/>
            <person name="Zhong S."/>
            <person name="Turgeon B.G."/>
        </authorList>
    </citation>
    <scope>NUCLEOTIDE SEQUENCE [LARGE SCALE GENOMIC DNA]</scope>
    <source>
        <strain evidence="3">C5 / ATCC 48332 / race O</strain>
    </source>
</reference>
<evidence type="ECO:0000313" key="2">
    <source>
        <dbReference type="EMBL" id="EMD95140.1"/>
    </source>
</evidence>
<dbReference type="AlphaFoldDB" id="M2TC58"/>
<keyword evidence="3" id="KW-1185">Reference proteome</keyword>
<reference evidence="2 3" key="1">
    <citation type="journal article" date="2012" name="PLoS Pathog.">
        <title>Diverse lifestyles and strategies of plant pathogenesis encoded in the genomes of eighteen Dothideomycetes fungi.</title>
        <authorList>
            <person name="Ohm R.A."/>
            <person name="Feau N."/>
            <person name="Henrissat B."/>
            <person name="Schoch C.L."/>
            <person name="Horwitz B.A."/>
            <person name="Barry K.W."/>
            <person name="Condon B.J."/>
            <person name="Copeland A.C."/>
            <person name="Dhillon B."/>
            <person name="Glaser F."/>
            <person name="Hesse C.N."/>
            <person name="Kosti I."/>
            <person name="LaButti K."/>
            <person name="Lindquist E.A."/>
            <person name="Lucas S."/>
            <person name="Salamov A.A."/>
            <person name="Bradshaw R.E."/>
            <person name="Ciuffetti L."/>
            <person name="Hamelin R.C."/>
            <person name="Kema G.H.J."/>
            <person name="Lawrence C."/>
            <person name="Scott J.A."/>
            <person name="Spatafora J.W."/>
            <person name="Turgeon B.G."/>
            <person name="de Wit P.J.G.M."/>
            <person name="Zhong S."/>
            <person name="Goodwin S.B."/>
            <person name="Grigoriev I.V."/>
        </authorList>
    </citation>
    <scope>NUCLEOTIDE SEQUENCE [LARGE SCALE GENOMIC DNA]</scope>
    <source>
        <strain evidence="3">C5 / ATCC 48332 / race O</strain>
    </source>
</reference>